<organism evidence="2 3">
    <name type="scientific">Colletotrichum lupini</name>
    <dbReference type="NCBI Taxonomy" id="145971"/>
    <lineage>
        <taxon>Eukaryota</taxon>
        <taxon>Fungi</taxon>
        <taxon>Dikarya</taxon>
        <taxon>Ascomycota</taxon>
        <taxon>Pezizomycotina</taxon>
        <taxon>Sordariomycetes</taxon>
        <taxon>Hypocreomycetidae</taxon>
        <taxon>Glomerellales</taxon>
        <taxon>Glomerellaceae</taxon>
        <taxon>Colletotrichum</taxon>
        <taxon>Colletotrichum acutatum species complex</taxon>
    </lineage>
</organism>
<gene>
    <name evidence="2" type="ORF">CLUP02_07829</name>
</gene>
<keyword evidence="3" id="KW-1185">Reference proteome</keyword>
<feature type="compositionally biased region" description="Gly residues" evidence="1">
    <location>
        <begin position="103"/>
        <end position="112"/>
    </location>
</feature>
<dbReference type="GeneID" id="73341831"/>
<evidence type="ECO:0000256" key="1">
    <source>
        <dbReference type="SAM" id="MobiDB-lite"/>
    </source>
</evidence>
<evidence type="ECO:0000313" key="2">
    <source>
        <dbReference type="EMBL" id="UQC82341.1"/>
    </source>
</evidence>
<accession>A0A9Q8WGF8</accession>
<dbReference type="KEGG" id="clup:CLUP02_07829"/>
<dbReference type="AlphaFoldDB" id="A0A9Q8WGF8"/>
<feature type="region of interest" description="Disordered" evidence="1">
    <location>
        <begin position="102"/>
        <end position="142"/>
    </location>
</feature>
<reference evidence="2" key="1">
    <citation type="journal article" date="2021" name="Mol. Plant Microbe Interact.">
        <title>Complete Genome Sequence of the Plant-Pathogenic Fungus Colletotrichum lupini.</title>
        <authorList>
            <person name="Baroncelli R."/>
            <person name="Pensec F."/>
            <person name="Da Lio D."/>
            <person name="Boufleur T."/>
            <person name="Vicente I."/>
            <person name="Sarrocco S."/>
            <person name="Picot A."/>
            <person name="Baraldi E."/>
            <person name="Sukno S."/>
            <person name="Thon M."/>
            <person name="Le Floch G."/>
        </authorList>
    </citation>
    <scope>NUCLEOTIDE SEQUENCE</scope>
    <source>
        <strain evidence="2">IMI 504893</strain>
    </source>
</reference>
<feature type="region of interest" description="Disordered" evidence="1">
    <location>
        <begin position="33"/>
        <end position="86"/>
    </location>
</feature>
<evidence type="ECO:0000313" key="3">
    <source>
        <dbReference type="Proteomes" id="UP000830671"/>
    </source>
</evidence>
<feature type="compositionally biased region" description="Basic and acidic residues" evidence="1">
    <location>
        <begin position="52"/>
        <end position="66"/>
    </location>
</feature>
<protein>
    <submittedName>
        <fullName evidence="2">Uncharacterized protein</fullName>
    </submittedName>
</protein>
<sequence length="668" mass="71893">MAMAMPGRKQADASNNCFPHSRRVAVGVWLTRTNDGCSGEGTGVVPGSSFRRGAEQSEVHSKKDRSGSCGNKQARAEKETRRKLTGPRVEIPFVLAATRGRRGGGGEVGGFGRGKEEGTEKRESARESTSSTVSFAPGERLPKKEDCKKPGVYNGTYTYSYTVDTQAVLPTIGLSYLSDVAFLHKYMATPTSNKRRRPAGTKQDAVQRSRACLVGAIGPCAAAPTAPNTQGIAGLAILIRLVEAPLQCEVFGTFHREVAMKMNPSGLLTEPMQAGDEFSLAGTLKSLAQFSPPSPSFMCMGLLDLENEENHKGYCIRPAALVLLLIGDQSHVLSQNCIVFPAMSRLISLPCLCFLRANSLGLGPHELRQLHNPPQLLKSPNSMECPLSRNPSANRSEVPKHICWSLWFRCLSPVALGSGVSAVPETAAVLVASGLPAWAAIFYGVPQVPQRAAARQGKGHISVPSLDPTWENGVANEIPSVLKNGMPQAVDFNSRGYGSTRRRRQLQLAYLSIASLPTTAATLTPFEQSCRNHHILCTAGLKSPLFDHGAFSTFPREGTLGHSHALLHTGSLPPSPDAWIFPISRDPSSPLCVFSVQHEPVTHVPRGIALVGDQGIVYRPLLFSGVAPMRLCHTLNSATKEFLFWVLSISTHADGSTNLQRIIAMSNP</sequence>
<feature type="compositionally biased region" description="Basic and acidic residues" evidence="1">
    <location>
        <begin position="113"/>
        <end position="126"/>
    </location>
</feature>
<dbReference type="EMBL" id="CP019476">
    <property type="protein sequence ID" value="UQC82341.1"/>
    <property type="molecule type" value="Genomic_DNA"/>
</dbReference>
<name>A0A9Q8WGF8_9PEZI</name>
<dbReference type="Proteomes" id="UP000830671">
    <property type="component" value="Chromosome 4"/>
</dbReference>
<proteinExistence type="predicted"/>
<dbReference type="RefSeq" id="XP_049143964.1">
    <property type="nucleotide sequence ID" value="XM_049286821.1"/>
</dbReference>